<dbReference type="GO" id="GO:0005829">
    <property type="term" value="C:cytosol"/>
    <property type="evidence" value="ECO:0007669"/>
    <property type="project" value="TreeGrafter"/>
</dbReference>
<dbReference type="InterPro" id="IPR052019">
    <property type="entry name" value="F420H2_bilvrd_red/Heme_oxyg"/>
</dbReference>
<dbReference type="InterPro" id="IPR014419">
    <property type="entry name" value="HutZ"/>
</dbReference>
<dbReference type="PANTHER" id="PTHR35176:SF6">
    <property type="entry name" value="HEME OXYGENASE HI_0854-RELATED"/>
    <property type="match status" value="1"/>
</dbReference>
<evidence type="ECO:0000313" key="4">
    <source>
        <dbReference type="Proteomes" id="UP000252558"/>
    </source>
</evidence>
<dbReference type="PANTHER" id="PTHR35176">
    <property type="entry name" value="HEME OXYGENASE HI_0854-RELATED"/>
    <property type="match status" value="1"/>
</dbReference>
<dbReference type="OrthoDB" id="5345368at2"/>
<dbReference type="RefSeq" id="WP_114339060.1">
    <property type="nucleotide sequence ID" value="NZ_QPID01000009.1"/>
</dbReference>
<keyword evidence="4" id="KW-1185">Reference proteome</keyword>
<dbReference type="EMBL" id="QPID01000009">
    <property type="protein sequence ID" value="RCU45610.1"/>
    <property type="molecule type" value="Genomic_DNA"/>
</dbReference>
<comment type="caution">
    <text evidence="3">The sequence shown here is derived from an EMBL/GenBank/DDBJ whole genome shotgun (WGS) entry which is preliminary data.</text>
</comment>
<dbReference type="InterPro" id="IPR012349">
    <property type="entry name" value="Split_barrel_FMN-bd"/>
</dbReference>
<evidence type="ECO:0000313" key="3">
    <source>
        <dbReference type="EMBL" id="RCU45610.1"/>
    </source>
</evidence>
<name>A0A368N646_9GAMM</name>
<protein>
    <submittedName>
        <fullName evidence="3">Heme utilization protein HutZ</fullName>
    </submittedName>
</protein>
<accession>A0A368N646</accession>
<dbReference type="Gene3D" id="2.30.110.10">
    <property type="entry name" value="Electron Transport, Fmn-binding Protein, Chain A"/>
    <property type="match status" value="1"/>
</dbReference>
<dbReference type="GO" id="GO:0016627">
    <property type="term" value="F:oxidoreductase activity, acting on the CH-CH group of donors"/>
    <property type="evidence" value="ECO:0007669"/>
    <property type="project" value="TreeGrafter"/>
</dbReference>
<dbReference type="Pfam" id="PF01243">
    <property type="entry name" value="PNPOx_N"/>
    <property type="match status" value="1"/>
</dbReference>
<dbReference type="PIRSF" id="PIRSF004633">
    <property type="entry name" value="UCP_PLP_oxd"/>
    <property type="match status" value="1"/>
</dbReference>
<gene>
    <name evidence="3" type="ORF">DU002_14180</name>
</gene>
<proteinExistence type="predicted"/>
<evidence type="ECO:0000256" key="1">
    <source>
        <dbReference type="ARBA" id="ARBA00023002"/>
    </source>
</evidence>
<sequence>MSSERIAGRISPEIMAMLNNRKSLFLSSLTSEGEPYASHAPYAVGDECLYVLLSEIAVHAINLQANPQASVLIIEDEDSAKELFARQRVSYSMTAELLPFESDDWLSSRDILSARHGERIEQLSQLRDFKLFRLTPKSGRFVKGFGKAFAFTGKSLTGEAIAHLRDGHKKRDDVAAPAPTPEHAA</sequence>
<evidence type="ECO:0000259" key="2">
    <source>
        <dbReference type="Pfam" id="PF01243"/>
    </source>
</evidence>
<dbReference type="AlphaFoldDB" id="A0A368N646"/>
<dbReference type="Proteomes" id="UP000252558">
    <property type="component" value="Unassembled WGS sequence"/>
</dbReference>
<reference evidence="3 4" key="1">
    <citation type="submission" date="2018-07" db="EMBL/GenBank/DDBJ databases">
        <title>Corallincola holothuriorum sp. nov., a new facultative anaerobe isolated from sea cucumber Apostichopus japonicus.</title>
        <authorList>
            <person name="Xia H."/>
        </authorList>
    </citation>
    <scope>NUCLEOTIDE SEQUENCE [LARGE SCALE GENOMIC DNA]</scope>
    <source>
        <strain evidence="3 4">C4</strain>
    </source>
</reference>
<feature type="domain" description="Pyridoxamine 5'-phosphate oxidase N-terminal" evidence="2">
    <location>
        <begin position="11"/>
        <end position="142"/>
    </location>
</feature>
<dbReference type="InterPro" id="IPR011576">
    <property type="entry name" value="Pyridox_Oxase_N"/>
</dbReference>
<dbReference type="SUPFAM" id="SSF50475">
    <property type="entry name" value="FMN-binding split barrel"/>
    <property type="match status" value="1"/>
</dbReference>
<keyword evidence="1" id="KW-0560">Oxidoreductase</keyword>
<dbReference type="GO" id="GO:0070967">
    <property type="term" value="F:coenzyme F420 binding"/>
    <property type="evidence" value="ECO:0007669"/>
    <property type="project" value="TreeGrafter"/>
</dbReference>
<organism evidence="3 4">
    <name type="scientific">Corallincola holothuriorum</name>
    <dbReference type="NCBI Taxonomy" id="2282215"/>
    <lineage>
        <taxon>Bacteria</taxon>
        <taxon>Pseudomonadati</taxon>
        <taxon>Pseudomonadota</taxon>
        <taxon>Gammaproteobacteria</taxon>
        <taxon>Alteromonadales</taxon>
        <taxon>Psychromonadaceae</taxon>
        <taxon>Corallincola</taxon>
    </lineage>
</organism>